<dbReference type="InterPro" id="IPR001810">
    <property type="entry name" value="F-box_dom"/>
</dbReference>
<comment type="caution">
    <text evidence="3">The sequence shown here is derived from an EMBL/GenBank/DDBJ whole genome shotgun (WGS) entry which is preliminary data.</text>
</comment>
<dbReference type="SUPFAM" id="SSF81383">
    <property type="entry name" value="F-box domain"/>
    <property type="match status" value="1"/>
</dbReference>
<dbReference type="EMBL" id="JABXXO010000009">
    <property type="protein sequence ID" value="KAF7770722.1"/>
    <property type="molecule type" value="Genomic_DNA"/>
</dbReference>
<evidence type="ECO:0000259" key="2">
    <source>
        <dbReference type="PROSITE" id="PS50181"/>
    </source>
</evidence>
<evidence type="ECO:0000256" key="1">
    <source>
        <dbReference type="SAM" id="MobiDB-lite"/>
    </source>
</evidence>
<dbReference type="PROSITE" id="PS50181">
    <property type="entry name" value="FBOX"/>
    <property type="match status" value="1"/>
</dbReference>
<gene>
    <name evidence="3" type="ORF">Agabi119p4_6696</name>
</gene>
<evidence type="ECO:0000313" key="4">
    <source>
        <dbReference type="Proteomes" id="UP000629468"/>
    </source>
</evidence>
<feature type="region of interest" description="Disordered" evidence="1">
    <location>
        <begin position="1"/>
        <end position="44"/>
    </location>
</feature>
<proteinExistence type="predicted"/>
<dbReference type="SMART" id="SM00256">
    <property type="entry name" value="FBOX"/>
    <property type="match status" value="1"/>
</dbReference>
<accession>A0A8H7EZX4</accession>
<dbReference type="Proteomes" id="UP000629468">
    <property type="component" value="Unassembled WGS sequence"/>
</dbReference>
<reference evidence="3 4" key="1">
    <citation type="journal article" name="Sci. Rep.">
        <title>Telomere-to-telomere assembled and centromere annotated genomes of the two main subspecies of the button mushroom Agaricus bisporus reveal especially polymorphic chromosome ends.</title>
        <authorList>
            <person name="Sonnenberg A.S.M."/>
            <person name="Sedaghat-Telgerd N."/>
            <person name="Lavrijssen B."/>
            <person name="Ohm R.A."/>
            <person name="Hendrickx P.M."/>
            <person name="Scholtmeijer K."/>
            <person name="Baars J.J.P."/>
            <person name="van Peer A."/>
        </authorList>
    </citation>
    <scope>NUCLEOTIDE SEQUENCE [LARGE SCALE GENOMIC DNA]</scope>
    <source>
        <strain evidence="3 4">H119_p4</strain>
    </source>
</reference>
<evidence type="ECO:0000313" key="3">
    <source>
        <dbReference type="EMBL" id="KAF7770722.1"/>
    </source>
</evidence>
<protein>
    <recommendedName>
        <fullName evidence="2">F-box domain-containing protein</fullName>
    </recommendedName>
</protein>
<name>A0A8H7EZX4_AGABI</name>
<dbReference type="InterPro" id="IPR036047">
    <property type="entry name" value="F-box-like_dom_sf"/>
</dbReference>
<sequence>MKTTTLRRSKRIKESLESQQVEKSDAKLSETTPASNSQISEPQSKYAAGNQAYLQQMTEIPLDTLHEILRHLDPMDLLNLSWANKNLNALIMERSARYIWKESFERLYASDIPPPQCPEELNLAQYARFLFHMTCMVCNKGTSNKVSWRMRLRVCLKCLDGHLFARTNDFKHEYPTISAHYVTYYLVADMQNGTQKSFDERITSLARRAEGETVFQAWEKRHLEDLKDLAGVDRQNAILAKLEGLGWKESEIIEMYGGGFPADLAGFWVRRKLTDADWRKIRPKILSQLKAKRKQVIEKKIRMHFPNRLQKFREKFDEWTKTQTMSSILLPHPHDIVVMEPFRSIVFDSYAETAEFKLDDIDRLAKEWIESRNKFIFFLLPIHLQERYRTTDFLSGEPLSRLVFLRRGNRLRLRKLLEGQYFYYKRSDLQPADLKIFQMLPDPSPWNWSKELVEFGYEFTGVFGSTDHW</sequence>
<feature type="compositionally biased region" description="Polar residues" evidence="1">
    <location>
        <begin position="29"/>
        <end position="43"/>
    </location>
</feature>
<feature type="compositionally biased region" description="Basic residues" evidence="1">
    <location>
        <begin position="1"/>
        <end position="11"/>
    </location>
</feature>
<feature type="compositionally biased region" description="Basic and acidic residues" evidence="1">
    <location>
        <begin position="12"/>
        <end position="28"/>
    </location>
</feature>
<organism evidence="3 4">
    <name type="scientific">Agaricus bisporus var. burnettii</name>
    <dbReference type="NCBI Taxonomy" id="192524"/>
    <lineage>
        <taxon>Eukaryota</taxon>
        <taxon>Fungi</taxon>
        <taxon>Dikarya</taxon>
        <taxon>Basidiomycota</taxon>
        <taxon>Agaricomycotina</taxon>
        <taxon>Agaricomycetes</taxon>
        <taxon>Agaricomycetidae</taxon>
        <taxon>Agaricales</taxon>
        <taxon>Agaricineae</taxon>
        <taxon>Agaricaceae</taxon>
        <taxon>Agaricus</taxon>
    </lineage>
</organism>
<dbReference type="AlphaFoldDB" id="A0A8H7EZX4"/>
<dbReference type="Pfam" id="PF00646">
    <property type="entry name" value="F-box"/>
    <property type="match status" value="1"/>
</dbReference>
<feature type="domain" description="F-box" evidence="2">
    <location>
        <begin position="54"/>
        <end position="103"/>
    </location>
</feature>